<organism evidence="2">
    <name type="scientific">freshwater metagenome</name>
    <dbReference type="NCBI Taxonomy" id="449393"/>
    <lineage>
        <taxon>unclassified sequences</taxon>
        <taxon>metagenomes</taxon>
        <taxon>ecological metagenomes</taxon>
    </lineage>
</organism>
<dbReference type="EMBL" id="CAFBLN010000016">
    <property type="protein sequence ID" value="CAB4866579.1"/>
    <property type="molecule type" value="Genomic_DNA"/>
</dbReference>
<accession>A0A6J7DDT3</accession>
<proteinExistence type="predicted"/>
<feature type="domain" description="Peptidoglycan binding-like" evidence="1">
    <location>
        <begin position="136"/>
        <end position="183"/>
    </location>
</feature>
<dbReference type="Gene3D" id="1.10.101.10">
    <property type="entry name" value="PGBD-like superfamily/PGBD"/>
    <property type="match status" value="2"/>
</dbReference>
<dbReference type="InterPro" id="IPR036366">
    <property type="entry name" value="PGBDSf"/>
</dbReference>
<dbReference type="AlphaFoldDB" id="A0A6J7DDT3"/>
<reference evidence="2" key="1">
    <citation type="submission" date="2020-05" db="EMBL/GenBank/DDBJ databases">
        <authorList>
            <person name="Chiriac C."/>
            <person name="Salcher M."/>
            <person name="Ghai R."/>
            <person name="Kavagutti S V."/>
        </authorList>
    </citation>
    <scope>NUCLEOTIDE SEQUENCE</scope>
</reference>
<evidence type="ECO:0000313" key="2">
    <source>
        <dbReference type="EMBL" id="CAB4866579.1"/>
    </source>
</evidence>
<dbReference type="InterPro" id="IPR036365">
    <property type="entry name" value="PGBD-like_sf"/>
</dbReference>
<protein>
    <submittedName>
        <fullName evidence="2">Unannotated protein</fullName>
    </submittedName>
</protein>
<evidence type="ECO:0000259" key="1">
    <source>
        <dbReference type="Pfam" id="PF01471"/>
    </source>
</evidence>
<dbReference type="SUPFAM" id="SSF47090">
    <property type="entry name" value="PGBD-like"/>
    <property type="match status" value="2"/>
</dbReference>
<gene>
    <name evidence="2" type="ORF">UFOPK3381_00554</name>
</gene>
<dbReference type="InterPro" id="IPR002477">
    <property type="entry name" value="Peptidoglycan-bd-like"/>
</dbReference>
<name>A0A6J7DDT3_9ZZZZ</name>
<feature type="domain" description="Peptidoglycan binding-like" evidence="1">
    <location>
        <begin position="62"/>
        <end position="117"/>
    </location>
</feature>
<dbReference type="Pfam" id="PF01471">
    <property type="entry name" value="PG_binding_1"/>
    <property type="match status" value="2"/>
</dbReference>
<sequence>MKKFSVKTLLIAPVLTGMLAFPVATTSALAATCNYQQCESTGVTPTVLVQKGVGRVLSLGDRGTSVNFLQKQLNKVLHTHIKVDGVFGRETKAAVIQLQRLTGELRTGVVVPQTWSAALAGKYRVATQVSVRFGDRGPLVKVVQQLLNRHGYTTRIDGVFGTATWRAVVAFKAEVGLSSNGKAKAVVSTRVWNALNLPHPTPAV</sequence>